<dbReference type="VEuPathDB" id="TriTrypDB:LpyrH10_21_1480"/>
<dbReference type="RefSeq" id="XP_015654719.1">
    <property type="nucleotide sequence ID" value="XM_015806848.1"/>
</dbReference>
<organism evidence="2 3">
    <name type="scientific">Leptomonas pyrrhocoris</name>
    <name type="common">Firebug parasite</name>
    <dbReference type="NCBI Taxonomy" id="157538"/>
    <lineage>
        <taxon>Eukaryota</taxon>
        <taxon>Discoba</taxon>
        <taxon>Euglenozoa</taxon>
        <taxon>Kinetoplastea</taxon>
        <taxon>Metakinetoplastina</taxon>
        <taxon>Trypanosomatida</taxon>
        <taxon>Trypanosomatidae</taxon>
        <taxon>Leishmaniinae</taxon>
        <taxon>Leptomonas</taxon>
    </lineage>
</organism>
<protein>
    <submittedName>
        <fullName evidence="2">Uncharacterized protein</fullName>
    </submittedName>
</protein>
<dbReference type="AlphaFoldDB" id="A0A0M9FUD4"/>
<dbReference type="OrthoDB" id="10545919at2759"/>
<gene>
    <name evidence="2" type="ORF">ABB37_08012</name>
</gene>
<dbReference type="Proteomes" id="UP000037923">
    <property type="component" value="Unassembled WGS sequence"/>
</dbReference>
<reference evidence="2 3" key="1">
    <citation type="submission" date="2015-07" db="EMBL/GenBank/DDBJ databases">
        <title>High-quality genome of monoxenous trypanosomatid Leptomonas pyrrhocoris.</title>
        <authorList>
            <person name="Flegontov P."/>
            <person name="Butenko A."/>
            <person name="Firsov S."/>
            <person name="Vlcek C."/>
            <person name="Logacheva M.D."/>
            <person name="Field M."/>
            <person name="Filatov D."/>
            <person name="Flegontova O."/>
            <person name="Gerasimov E."/>
            <person name="Jackson A.P."/>
            <person name="Kelly S."/>
            <person name="Opperdoes F."/>
            <person name="O'Reilly A."/>
            <person name="Votypka J."/>
            <person name="Yurchenko V."/>
            <person name="Lukes J."/>
        </authorList>
    </citation>
    <scope>NUCLEOTIDE SEQUENCE [LARGE SCALE GENOMIC DNA]</scope>
    <source>
        <strain evidence="2">H10</strain>
    </source>
</reference>
<dbReference type="OMA" id="YFAEFCD"/>
<keyword evidence="3" id="KW-1185">Reference proteome</keyword>
<sequence>MSCPASDVLDCCEEAFLFDLAREDVWLFSRDDDGVAASATAKASAAPPPSSHLSSDDATTHSRVASVRWSTLQVLLRHAARSCAAFSSGHEVDDYVVSTLLAAKPCEAAAAVAARERVVGQLVPTPELVRIVSRAGPLQPSALANVRHVFRALLETETAMAVVVKEARAARLALESAEQSEWADALSAARRSQRLWRYERVLHQQQAAQQHVIATLRNTLLWKPTHAPSPIELKATEARASALESEARLRYLNDVVGGQLRQSRADVQLIQEAVRVTGASLQSSTWCREPMQQSIAAYTARLDGRVASVAAQVAKARASVCRLRRVRAGRRLVAALRRDPPLPQPPLSSPKTNHLDPSLLLPSSPSVAVETLLQCTPLRRAPLEGGAAEPDVEEIAQCLYVSVAVLRSALELHEASTRPEISSEATATTAMIAAARDGPAPPVVDFPSFDYFAEFCDVYPLGADVETRWGVFSCYAAAVADGRVGAAPPSPSCVTPWFSGHRMHYDGFHRFLHDLTRCADVSGREDADARSLRSFLTEALLPRWVTAHVFPGIERAAPAP</sequence>
<dbReference type="EMBL" id="LGTL01000021">
    <property type="protein sequence ID" value="KPA76280.1"/>
    <property type="molecule type" value="Genomic_DNA"/>
</dbReference>
<accession>A0A0M9FUD4</accession>
<dbReference type="GeneID" id="26908297"/>
<proteinExistence type="predicted"/>
<evidence type="ECO:0000313" key="3">
    <source>
        <dbReference type="Proteomes" id="UP000037923"/>
    </source>
</evidence>
<name>A0A0M9FUD4_LEPPY</name>
<feature type="region of interest" description="Disordered" evidence="1">
    <location>
        <begin position="39"/>
        <end position="58"/>
    </location>
</feature>
<comment type="caution">
    <text evidence="2">The sequence shown here is derived from an EMBL/GenBank/DDBJ whole genome shotgun (WGS) entry which is preliminary data.</text>
</comment>
<evidence type="ECO:0000313" key="2">
    <source>
        <dbReference type="EMBL" id="KPA76280.1"/>
    </source>
</evidence>
<evidence type="ECO:0000256" key="1">
    <source>
        <dbReference type="SAM" id="MobiDB-lite"/>
    </source>
</evidence>
<feature type="region of interest" description="Disordered" evidence="1">
    <location>
        <begin position="337"/>
        <end position="356"/>
    </location>
</feature>